<organism evidence="2 3">
    <name type="scientific">Pseudonocardia parietis</name>
    <dbReference type="NCBI Taxonomy" id="570936"/>
    <lineage>
        <taxon>Bacteria</taxon>
        <taxon>Bacillati</taxon>
        <taxon>Actinomycetota</taxon>
        <taxon>Actinomycetes</taxon>
        <taxon>Pseudonocardiales</taxon>
        <taxon>Pseudonocardiaceae</taxon>
        <taxon>Pseudonocardia</taxon>
    </lineage>
</organism>
<dbReference type="Gene3D" id="3.30.460.10">
    <property type="entry name" value="Beta Polymerase, domain 2"/>
    <property type="match status" value="1"/>
</dbReference>
<reference evidence="2 3" key="1">
    <citation type="submission" date="2021-03" db="EMBL/GenBank/DDBJ databases">
        <title>Sequencing the genomes of 1000 actinobacteria strains.</title>
        <authorList>
            <person name="Klenk H.-P."/>
        </authorList>
    </citation>
    <scope>NUCLEOTIDE SEQUENCE [LARGE SCALE GENOMIC DNA]</scope>
    <source>
        <strain evidence="2 3">DSM 45256</strain>
    </source>
</reference>
<evidence type="ECO:0000259" key="1">
    <source>
        <dbReference type="Pfam" id="PF18765"/>
    </source>
</evidence>
<name>A0ABS4VY46_9PSEU</name>
<dbReference type="Pfam" id="PF18765">
    <property type="entry name" value="Polbeta"/>
    <property type="match status" value="1"/>
</dbReference>
<evidence type="ECO:0000313" key="3">
    <source>
        <dbReference type="Proteomes" id="UP001519295"/>
    </source>
</evidence>
<dbReference type="EMBL" id="JAGINU010000001">
    <property type="protein sequence ID" value="MBP2368820.1"/>
    <property type="molecule type" value="Genomic_DNA"/>
</dbReference>
<feature type="domain" description="Polymerase beta nucleotidyltransferase" evidence="1">
    <location>
        <begin position="11"/>
        <end position="94"/>
    </location>
</feature>
<dbReference type="InterPro" id="IPR052930">
    <property type="entry name" value="TA_antitoxin_MntA"/>
</dbReference>
<sequence length="133" mass="14653">MDERPAHQVFEDAGVRFAYLFGSRAGGNARPDGDADIAFVARSPLGLLDEAALADRLAVALEVPSVDLVDLERAPLVLAGRVLTVGRTIFSADEPGRVEFEVRTRAEYFDFLPYQREHRDAYLRRVAAGHARA</sequence>
<dbReference type="InterPro" id="IPR041633">
    <property type="entry name" value="Polbeta"/>
</dbReference>
<proteinExistence type="predicted"/>
<keyword evidence="3" id="KW-1185">Reference proteome</keyword>
<dbReference type="SUPFAM" id="SSF81301">
    <property type="entry name" value="Nucleotidyltransferase"/>
    <property type="match status" value="1"/>
</dbReference>
<protein>
    <submittedName>
        <fullName evidence="2">Nucleotidyltransferase</fullName>
    </submittedName>
</protein>
<accession>A0ABS4VY46</accession>
<evidence type="ECO:0000313" key="2">
    <source>
        <dbReference type="EMBL" id="MBP2368820.1"/>
    </source>
</evidence>
<dbReference type="PANTHER" id="PTHR43852:SF3">
    <property type="entry name" value="NUCLEOTIDYLTRANSFERASE"/>
    <property type="match status" value="1"/>
</dbReference>
<dbReference type="InterPro" id="IPR043519">
    <property type="entry name" value="NT_sf"/>
</dbReference>
<comment type="caution">
    <text evidence="2">The sequence shown here is derived from an EMBL/GenBank/DDBJ whole genome shotgun (WGS) entry which is preliminary data.</text>
</comment>
<dbReference type="CDD" id="cd05403">
    <property type="entry name" value="NT_KNTase_like"/>
    <property type="match status" value="1"/>
</dbReference>
<gene>
    <name evidence="2" type="ORF">JOF36_004516</name>
</gene>
<dbReference type="NCBIfam" id="NF047752">
    <property type="entry name" value="MntA_antitoxin"/>
    <property type="match status" value="1"/>
</dbReference>
<dbReference type="RefSeq" id="WP_210030489.1">
    <property type="nucleotide sequence ID" value="NZ_JAGINU010000001.1"/>
</dbReference>
<dbReference type="Proteomes" id="UP001519295">
    <property type="component" value="Unassembled WGS sequence"/>
</dbReference>
<dbReference type="PANTHER" id="PTHR43852">
    <property type="entry name" value="NUCLEOTIDYLTRANSFERASE"/>
    <property type="match status" value="1"/>
</dbReference>